<proteinExistence type="predicted"/>
<feature type="non-terminal residue" evidence="2">
    <location>
        <position position="92"/>
    </location>
</feature>
<feature type="region of interest" description="Disordered" evidence="1">
    <location>
        <begin position="1"/>
        <end position="92"/>
    </location>
</feature>
<evidence type="ECO:0000256" key="1">
    <source>
        <dbReference type="SAM" id="MobiDB-lite"/>
    </source>
</evidence>
<reference evidence="2 3" key="1">
    <citation type="journal article" date="2015" name="BMC Genomics">
        <title>Insights from the genome of Ophiocordyceps polyrhachis-furcata to pathogenicity and host specificity in insect fungi.</title>
        <authorList>
            <person name="Wichadakul D."/>
            <person name="Kobmoo N."/>
            <person name="Ingsriswang S."/>
            <person name="Tangphatsornruang S."/>
            <person name="Chantasingh D."/>
            <person name="Luangsa-ard J.J."/>
            <person name="Eurwilaichitr L."/>
        </authorList>
    </citation>
    <scope>NUCLEOTIDE SEQUENCE [LARGE SCALE GENOMIC DNA]</scope>
    <source>
        <strain evidence="2 3">BCC 54312</strain>
    </source>
</reference>
<accession>A0A367L5G6</accession>
<dbReference type="EMBL" id="LKCN02000014">
    <property type="protein sequence ID" value="RCI09669.1"/>
    <property type="molecule type" value="Genomic_DNA"/>
</dbReference>
<dbReference type="Proteomes" id="UP000253664">
    <property type="component" value="Unassembled WGS sequence"/>
</dbReference>
<evidence type="ECO:0000313" key="3">
    <source>
        <dbReference type="Proteomes" id="UP000253664"/>
    </source>
</evidence>
<feature type="compositionally biased region" description="Basic and acidic residues" evidence="1">
    <location>
        <begin position="16"/>
        <end position="38"/>
    </location>
</feature>
<evidence type="ECO:0000313" key="2">
    <source>
        <dbReference type="EMBL" id="RCI09669.1"/>
    </source>
</evidence>
<comment type="caution">
    <text evidence="2">The sequence shown here is derived from an EMBL/GenBank/DDBJ whole genome shotgun (WGS) entry which is preliminary data.</text>
</comment>
<name>A0A367L5G6_9HYPO</name>
<organism evidence="2 3">
    <name type="scientific">Ophiocordyceps polyrhachis-furcata BCC 54312</name>
    <dbReference type="NCBI Taxonomy" id="1330021"/>
    <lineage>
        <taxon>Eukaryota</taxon>
        <taxon>Fungi</taxon>
        <taxon>Dikarya</taxon>
        <taxon>Ascomycota</taxon>
        <taxon>Pezizomycotina</taxon>
        <taxon>Sordariomycetes</taxon>
        <taxon>Hypocreomycetidae</taxon>
        <taxon>Hypocreales</taxon>
        <taxon>Ophiocordycipitaceae</taxon>
        <taxon>Ophiocordyceps</taxon>
    </lineage>
</organism>
<dbReference type="AlphaFoldDB" id="A0A367L5G6"/>
<keyword evidence="3" id="KW-1185">Reference proteome</keyword>
<protein>
    <submittedName>
        <fullName evidence="2">Uncharacterized protein</fullName>
    </submittedName>
</protein>
<gene>
    <name evidence="2" type="ORF">L249_3825</name>
</gene>
<sequence length="92" mass="10580">MEGAGEEKKKKRKMTKEKEEKENREKERRPVNSTGEEKRKRKGGPITNDIRSRMHRLGWMATTTTRSTEDLSGTAGISIAPSDDRDDDERTM</sequence>